<evidence type="ECO:0000313" key="3">
    <source>
        <dbReference type="Proteomes" id="UP001321748"/>
    </source>
</evidence>
<dbReference type="Pfam" id="PF01488">
    <property type="entry name" value="Shikimate_DH"/>
    <property type="match status" value="1"/>
</dbReference>
<dbReference type="PANTHER" id="PTHR21089:SF1">
    <property type="entry name" value="BIFUNCTIONAL 3-DEHYDROQUINATE DEHYDRATASE_SHIKIMATE DEHYDROGENASE, CHLOROPLASTIC"/>
    <property type="match status" value="1"/>
</dbReference>
<dbReference type="InterPro" id="IPR022893">
    <property type="entry name" value="Shikimate_DH_fam"/>
</dbReference>
<dbReference type="InterPro" id="IPR006151">
    <property type="entry name" value="Shikm_DH/Glu-tRNA_Rdtase"/>
</dbReference>
<reference evidence="2 3" key="1">
    <citation type="journal article" date="2023" name="Microbiol. Spectr.">
        <title>Symbiosis of Carpenter Bees with Uncharacterized Lactic Acid Bacteria Showing NAD Auxotrophy.</title>
        <authorList>
            <person name="Kawasaki S."/>
            <person name="Ozawa K."/>
            <person name="Mori T."/>
            <person name="Yamamoto A."/>
            <person name="Ito M."/>
            <person name="Ohkuma M."/>
            <person name="Sakamoto M."/>
            <person name="Matsutani M."/>
        </authorList>
    </citation>
    <scope>NUCLEOTIDE SEQUENCE [LARGE SCALE GENOMIC DNA]</scope>
    <source>
        <strain evidence="2 3">KimH</strain>
    </source>
</reference>
<dbReference type="Gene3D" id="3.40.50.720">
    <property type="entry name" value="NAD(P)-binding Rossmann-like Domain"/>
    <property type="match status" value="1"/>
</dbReference>
<evidence type="ECO:0000313" key="2">
    <source>
        <dbReference type="EMBL" id="BDR54710.1"/>
    </source>
</evidence>
<sequence>MPLKQEVFAYGQAQDYWSQRLGVANTAIFDWSVERATQSLHLYNTDVEGIVCAISEGLTEGSQYGNPSRMHDSFKPVSLIEAASLGGRDKNDTDYMGVSDASAVVIGTGSTACSALAALSVLGVRRVTIVAHHLEHAKQAVQLAQQLSFARVELTDMENCLSALMQARIVVSAIPSGGADALAQRLESSGLRQTSSNCEQPVLLDVAYNRQASKLTQAWHNGRGGIAVGGERMLLYQAVRQLSLMTGLAIEQVPIGAMDTAMQGEIS</sequence>
<dbReference type="InterPro" id="IPR036291">
    <property type="entry name" value="NAD(P)-bd_dom_sf"/>
</dbReference>
<proteinExistence type="predicted"/>
<dbReference type="PANTHER" id="PTHR21089">
    <property type="entry name" value="SHIKIMATE DEHYDROGENASE"/>
    <property type="match status" value="1"/>
</dbReference>
<protein>
    <recommendedName>
        <fullName evidence="1">Quinate/shikimate 5-dehydrogenase/glutamyl-tRNA reductase domain-containing protein</fullName>
    </recommendedName>
</protein>
<dbReference type="SUPFAM" id="SSF51735">
    <property type="entry name" value="NAD(P)-binding Rossmann-fold domains"/>
    <property type="match status" value="1"/>
</dbReference>
<name>A0ABN6SJ31_9BIFI</name>
<feature type="domain" description="Quinate/shikimate 5-dehydrogenase/glutamyl-tRNA reductase" evidence="1">
    <location>
        <begin position="98"/>
        <end position="211"/>
    </location>
</feature>
<dbReference type="Gene3D" id="3.40.50.10860">
    <property type="entry name" value="Leucine Dehydrogenase, chain A, domain 1"/>
    <property type="match status" value="1"/>
</dbReference>
<organism evidence="2 3">
    <name type="scientific">Bombiscardovia apis</name>
    <dbReference type="NCBI Taxonomy" id="2932182"/>
    <lineage>
        <taxon>Bacteria</taxon>
        <taxon>Bacillati</taxon>
        <taxon>Actinomycetota</taxon>
        <taxon>Actinomycetes</taxon>
        <taxon>Bifidobacteriales</taxon>
        <taxon>Bifidobacteriaceae</taxon>
        <taxon>Bombiscardovia</taxon>
    </lineage>
</organism>
<dbReference type="EMBL" id="AP026800">
    <property type="protein sequence ID" value="BDR54710.1"/>
    <property type="molecule type" value="Genomic_DNA"/>
</dbReference>
<keyword evidence="3" id="KW-1185">Reference proteome</keyword>
<evidence type="ECO:0000259" key="1">
    <source>
        <dbReference type="Pfam" id="PF01488"/>
    </source>
</evidence>
<gene>
    <name evidence="2" type="ORF">KIMH_08210</name>
</gene>
<dbReference type="Proteomes" id="UP001321748">
    <property type="component" value="Chromosome"/>
</dbReference>
<accession>A0ABN6SJ31</accession>